<dbReference type="EMBL" id="BMGY01000015">
    <property type="protein sequence ID" value="GGH85462.1"/>
    <property type="molecule type" value="Genomic_DNA"/>
</dbReference>
<feature type="domain" description="Thioredoxin" evidence="1">
    <location>
        <begin position="19"/>
        <end position="91"/>
    </location>
</feature>
<protein>
    <recommendedName>
        <fullName evidence="1">Thioredoxin domain-containing protein</fullName>
    </recommendedName>
</protein>
<accession>A0ABQ2A3J1</accession>
<evidence type="ECO:0000313" key="2">
    <source>
        <dbReference type="EMBL" id="GGH85462.1"/>
    </source>
</evidence>
<comment type="caution">
    <text evidence="2">The sequence shown here is derived from an EMBL/GenBank/DDBJ whole genome shotgun (WGS) entry which is preliminary data.</text>
</comment>
<evidence type="ECO:0000313" key="3">
    <source>
        <dbReference type="Proteomes" id="UP000637774"/>
    </source>
</evidence>
<dbReference type="Pfam" id="PF00085">
    <property type="entry name" value="Thioredoxin"/>
    <property type="match status" value="1"/>
</dbReference>
<dbReference type="Proteomes" id="UP000637774">
    <property type="component" value="Unassembled WGS sequence"/>
</dbReference>
<evidence type="ECO:0000259" key="1">
    <source>
        <dbReference type="Pfam" id="PF00085"/>
    </source>
</evidence>
<sequence>MFDFLLNDTVLDTDDEGLRHCIYEHQKVFAKFTAEDCAICKLLGPSFAKFSKDEDYQGIQFVRLSSEENPVAKQLMSERAAPFFVSYCQGRILECDSLGTDVDVLAQLNRLRAHTPTAE</sequence>
<organism evidence="2 3">
    <name type="scientific">Hymenobacter frigidus</name>
    <dbReference type="NCBI Taxonomy" id="1524095"/>
    <lineage>
        <taxon>Bacteria</taxon>
        <taxon>Pseudomonadati</taxon>
        <taxon>Bacteroidota</taxon>
        <taxon>Cytophagia</taxon>
        <taxon>Cytophagales</taxon>
        <taxon>Hymenobacteraceae</taxon>
        <taxon>Hymenobacter</taxon>
    </lineage>
</organism>
<keyword evidence="3" id="KW-1185">Reference proteome</keyword>
<reference evidence="3" key="1">
    <citation type="journal article" date="2019" name="Int. J. Syst. Evol. Microbiol.">
        <title>The Global Catalogue of Microorganisms (GCM) 10K type strain sequencing project: providing services to taxonomists for standard genome sequencing and annotation.</title>
        <authorList>
            <consortium name="The Broad Institute Genomics Platform"/>
            <consortium name="The Broad Institute Genome Sequencing Center for Infectious Disease"/>
            <person name="Wu L."/>
            <person name="Ma J."/>
        </authorList>
    </citation>
    <scope>NUCLEOTIDE SEQUENCE [LARGE SCALE GENOMIC DNA]</scope>
    <source>
        <strain evidence="3">CGMCC 1.14966</strain>
    </source>
</reference>
<dbReference type="InterPro" id="IPR036249">
    <property type="entry name" value="Thioredoxin-like_sf"/>
</dbReference>
<dbReference type="InterPro" id="IPR013766">
    <property type="entry name" value="Thioredoxin_domain"/>
</dbReference>
<gene>
    <name evidence="2" type="ORF">GCM10011495_19760</name>
</gene>
<dbReference type="SUPFAM" id="SSF52833">
    <property type="entry name" value="Thioredoxin-like"/>
    <property type="match status" value="1"/>
</dbReference>
<dbReference type="RefSeq" id="WP_188561902.1">
    <property type="nucleotide sequence ID" value="NZ_BMGY01000015.1"/>
</dbReference>
<name>A0ABQ2A3J1_9BACT</name>
<dbReference type="Gene3D" id="3.40.30.10">
    <property type="entry name" value="Glutaredoxin"/>
    <property type="match status" value="1"/>
</dbReference>
<proteinExistence type="predicted"/>
<dbReference type="CDD" id="cd02947">
    <property type="entry name" value="TRX_family"/>
    <property type="match status" value="1"/>
</dbReference>